<sequence length="72" mass="8181">MPFACRNNCLQKTRFSCESSKLNCLVVLLHRCVASTPFEKKTDELNVHQALSHIMIGSYAFCAFHFIGVIIF</sequence>
<dbReference type="EMBL" id="KL363182">
    <property type="protein sequence ID" value="KFD59099.1"/>
    <property type="molecule type" value="Genomic_DNA"/>
</dbReference>
<organism evidence="2 4">
    <name type="scientific">Trichuris suis</name>
    <name type="common">pig whipworm</name>
    <dbReference type="NCBI Taxonomy" id="68888"/>
    <lineage>
        <taxon>Eukaryota</taxon>
        <taxon>Metazoa</taxon>
        <taxon>Ecdysozoa</taxon>
        <taxon>Nematoda</taxon>
        <taxon>Enoplea</taxon>
        <taxon>Dorylaimia</taxon>
        <taxon>Trichinellida</taxon>
        <taxon>Trichuridae</taxon>
        <taxon>Trichuris</taxon>
    </lineage>
</organism>
<reference evidence="2 4" key="1">
    <citation type="journal article" date="2014" name="Nat. Genet.">
        <title>Genome and transcriptome of the porcine whipworm Trichuris suis.</title>
        <authorList>
            <person name="Jex A.R."/>
            <person name="Nejsum P."/>
            <person name="Schwarz E.M."/>
            <person name="Hu L."/>
            <person name="Young N.D."/>
            <person name="Hall R.S."/>
            <person name="Korhonen P.K."/>
            <person name="Liao S."/>
            <person name="Thamsborg S."/>
            <person name="Xia J."/>
            <person name="Xu P."/>
            <person name="Wang S."/>
            <person name="Scheerlinck J.P."/>
            <person name="Hofmann A."/>
            <person name="Sternberg P.W."/>
            <person name="Wang J."/>
            <person name="Gasser R.B."/>
        </authorList>
    </citation>
    <scope>NUCLEOTIDE SEQUENCE [LARGE SCALE GENOMIC DNA]</scope>
    <source>
        <strain evidence="3">DCEP-RM93F</strain>
        <strain evidence="2">DCEP-RM93M</strain>
    </source>
</reference>
<evidence type="ECO:0000313" key="4">
    <source>
        <dbReference type="Proteomes" id="UP000030764"/>
    </source>
</evidence>
<dbReference type="AlphaFoldDB" id="A0A085MPF3"/>
<dbReference type="Proteomes" id="UP000030758">
    <property type="component" value="Unassembled WGS sequence"/>
</dbReference>
<evidence type="ECO:0000313" key="2">
    <source>
        <dbReference type="EMBL" id="KFD59099.1"/>
    </source>
</evidence>
<keyword evidence="1" id="KW-1133">Transmembrane helix</keyword>
<keyword evidence="4" id="KW-1185">Reference proteome</keyword>
<feature type="transmembrane region" description="Helical" evidence="1">
    <location>
        <begin position="50"/>
        <end position="71"/>
    </location>
</feature>
<keyword evidence="1" id="KW-0472">Membrane</keyword>
<proteinExistence type="predicted"/>
<keyword evidence="1" id="KW-0812">Transmembrane</keyword>
<accession>A0A085MPF3</accession>
<name>A0A085MPF3_9BILA</name>
<dbReference type="EMBL" id="KL367510">
    <property type="protein sequence ID" value="KFD67862.1"/>
    <property type="molecule type" value="Genomic_DNA"/>
</dbReference>
<evidence type="ECO:0000313" key="3">
    <source>
        <dbReference type="EMBL" id="KFD67862.1"/>
    </source>
</evidence>
<evidence type="ECO:0000256" key="1">
    <source>
        <dbReference type="SAM" id="Phobius"/>
    </source>
</evidence>
<gene>
    <name evidence="2" type="ORF">M513_00262</name>
    <name evidence="3" type="ORF">M514_00262</name>
</gene>
<dbReference type="Proteomes" id="UP000030764">
    <property type="component" value="Unassembled WGS sequence"/>
</dbReference>
<protein>
    <submittedName>
        <fullName evidence="2">Uncharacterized protein</fullName>
    </submittedName>
</protein>